<evidence type="ECO:0000256" key="1">
    <source>
        <dbReference type="SAM" id="SignalP"/>
    </source>
</evidence>
<dbReference type="OrthoDB" id="4946880at2"/>
<evidence type="ECO:0008006" key="4">
    <source>
        <dbReference type="Google" id="ProtNLM"/>
    </source>
</evidence>
<protein>
    <recommendedName>
        <fullName evidence="4">DUF4362 domain-containing protein</fullName>
    </recommendedName>
</protein>
<evidence type="ECO:0000313" key="2">
    <source>
        <dbReference type="EMBL" id="TDK25195.1"/>
    </source>
</evidence>
<comment type="caution">
    <text evidence="2">The sequence shown here is derived from an EMBL/GenBank/DDBJ whole genome shotgun (WGS) entry which is preliminary data.</text>
</comment>
<keyword evidence="1" id="KW-0732">Signal</keyword>
<sequence>MKKSLSWRLLVLVAGMLLGLLAGLGLSAPAVAAPVQTVAATDYSKDKDKDNELTLKVDRDGKLKVIGKGYEANRVKVIIVQTNHKDREKEIYNERVWTDKGRFEVESKKAKCGNEYRAYSYSKKDGLDRSKILRIDCRKGGGH</sequence>
<organism evidence="2 3">
    <name type="scientific">Arthrobacter crusticola</name>
    <dbReference type="NCBI Taxonomy" id="2547960"/>
    <lineage>
        <taxon>Bacteria</taxon>
        <taxon>Bacillati</taxon>
        <taxon>Actinomycetota</taxon>
        <taxon>Actinomycetes</taxon>
        <taxon>Micrococcales</taxon>
        <taxon>Micrococcaceae</taxon>
        <taxon>Arthrobacter</taxon>
    </lineage>
</organism>
<dbReference type="AlphaFoldDB" id="A0A4R5TVN9"/>
<evidence type="ECO:0000313" key="3">
    <source>
        <dbReference type="Proteomes" id="UP000295411"/>
    </source>
</evidence>
<dbReference type="Proteomes" id="UP000295411">
    <property type="component" value="Unassembled WGS sequence"/>
</dbReference>
<proteinExistence type="predicted"/>
<name>A0A4R5TVN9_9MICC</name>
<dbReference type="RefSeq" id="WP_133403473.1">
    <property type="nucleotide sequence ID" value="NZ_SMTK01000003.1"/>
</dbReference>
<accession>A0A4R5TVN9</accession>
<gene>
    <name evidence="2" type="ORF">E2F48_07870</name>
</gene>
<reference evidence="2 3" key="1">
    <citation type="submission" date="2019-03" db="EMBL/GenBank/DDBJ databases">
        <title>Arthrobacter sp. nov., an bacterium isolated from biocrust in Mu Us Desert.</title>
        <authorList>
            <person name="Lixiong L."/>
        </authorList>
    </citation>
    <scope>NUCLEOTIDE SEQUENCE [LARGE SCALE GENOMIC DNA]</scope>
    <source>
        <strain evidence="2 3">SLN-3</strain>
    </source>
</reference>
<feature type="signal peptide" evidence="1">
    <location>
        <begin position="1"/>
        <end position="32"/>
    </location>
</feature>
<keyword evidence="3" id="KW-1185">Reference proteome</keyword>
<dbReference type="EMBL" id="SMTK01000003">
    <property type="protein sequence ID" value="TDK25195.1"/>
    <property type="molecule type" value="Genomic_DNA"/>
</dbReference>
<feature type="chain" id="PRO_5020951187" description="DUF4362 domain-containing protein" evidence="1">
    <location>
        <begin position="33"/>
        <end position="143"/>
    </location>
</feature>